<dbReference type="InterPro" id="IPR014569">
    <property type="entry name" value="Ubq_cyt-c_CBP3-rel"/>
</dbReference>
<dbReference type="InterPro" id="IPR021150">
    <property type="entry name" value="Ubiq_cyt_c_chap"/>
</dbReference>
<dbReference type="PIRSF" id="PIRSF032079">
    <property type="entry name" value="UCP032079"/>
    <property type="match status" value="1"/>
</dbReference>
<keyword evidence="5" id="KW-1185">Reference proteome</keyword>
<evidence type="ECO:0000256" key="2">
    <source>
        <dbReference type="ARBA" id="ARBA00006436"/>
    </source>
</evidence>
<dbReference type="OrthoDB" id="7158889at2"/>
<dbReference type="AlphaFoldDB" id="A0A286IB48"/>
<protein>
    <submittedName>
        <fullName evidence="4">Cytochrome b pre-mRNA-processing protein 3</fullName>
    </submittedName>
</protein>
<proteinExistence type="inferred from homology"/>
<dbReference type="Proteomes" id="UP000219465">
    <property type="component" value="Unassembled WGS sequence"/>
</dbReference>
<dbReference type="RefSeq" id="WP_097107855.1">
    <property type="nucleotide sequence ID" value="NZ_OCPC01000003.1"/>
</dbReference>
<organism evidence="4 5">
    <name type="scientific">Hoeflea halophila</name>
    <dbReference type="NCBI Taxonomy" id="714899"/>
    <lineage>
        <taxon>Bacteria</taxon>
        <taxon>Pseudomonadati</taxon>
        <taxon>Pseudomonadota</taxon>
        <taxon>Alphaproteobacteria</taxon>
        <taxon>Hyphomicrobiales</taxon>
        <taxon>Rhizobiaceae</taxon>
        <taxon>Hoeflea</taxon>
    </lineage>
</organism>
<comment type="similarity">
    <text evidence="1">Belongs to the CBP3 family.</text>
</comment>
<evidence type="ECO:0000259" key="3">
    <source>
        <dbReference type="Pfam" id="PF03981"/>
    </source>
</evidence>
<gene>
    <name evidence="4" type="ORF">SAMN05877838_2244</name>
</gene>
<evidence type="ECO:0000313" key="4">
    <source>
        <dbReference type="EMBL" id="SOE17345.1"/>
    </source>
</evidence>
<accession>A0A286IB48</accession>
<dbReference type="Pfam" id="PF03981">
    <property type="entry name" value="Ubiq_cyt_C_chap"/>
    <property type="match status" value="1"/>
</dbReference>
<feature type="domain" description="Ubiquinol-cytochrome c chaperone" evidence="3">
    <location>
        <begin position="34"/>
        <end position="174"/>
    </location>
</feature>
<dbReference type="PANTHER" id="PTHR12184">
    <property type="entry name" value="UBIQUINOL-CYTOCHROME C REDUCTASE COMPLEX ASSEMBLY FACTOR 1 FAMILY MEMBER"/>
    <property type="match status" value="1"/>
</dbReference>
<dbReference type="EMBL" id="OCPC01000003">
    <property type="protein sequence ID" value="SOE17345.1"/>
    <property type="molecule type" value="Genomic_DNA"/>
</dbReference>
<evidence type="ECO:0000313" key="5">
    <source>
        <dbReference type="Proteomes" id="UP000219465"/>
    </source>
</evidence>
<reference evidence="5" key="1">
    <citation type="submission" date="2017-08" db="EMBL/GenBank/DDBJ databases">
        <authorList>
            <person name="Varghese N."/>
            <person name="Submissions S."/>
        </authorList>
    </citation>
    <scope>NUCLEOTIDE SEQUENCE [LARGE SCALE GENOMIC DNA]</scope>
    <source>
        <strain evidence="5">KCTC 23107</strain>
    </source>
</reference>
<dbReference type="PANTHER" id="PTHR12184:SF1">
    <property type="entry name" value="UBIQUINOL-CYTOCHROME-C REDUCTASE COMPLEX ASSEMBLY FACTOR 1"/>
    <property type="match status" value="1"/>
</dbReference>
<dbReference type="InterPro" id="IPR007129">
    <property type="entry name" value="Ubiqinol_cyt_c_chaperone_CPB3"/>
</dbReference>
<name>A0A286IB48_9HYPH</name>
<comment type="similarity">
    <text evidence="2">Belongs to the UPF0174 family.</text>
</comment>
<evidence type="ECO:0000256" key="1">
    <source>
        <dbReference type="ARBA" id="ARBA00006407"/>
    </source>
</evidence>
<sequence>MIWNLFKRKKANQALVEKQYAEITAAARSEVFYEAMGVPDTVMGRFEMISLHLFLYLRRTGSAGEAARGLAQDLVDAFFEDVDHSIRELGIGDMGVPKRMKKLAKMFYGRVTSYSQALDAGDRQALAEALKRNIHPERGEDAPSMEPLADWTFATARALEEVSDETLAAGGLEFGPVDREVM</sequence>